<organism evidence="1 2">
    <name type="scientific">Neobacillus novalis</name>
    <dbReference type="NCBI Taxonomy" id="220687"/>
    <lineage>
        <taxon>Bacteria</taxon>
        <taxon>Bacillati</taxon>
        <taxon>Bacillota</taxon>
        <taxon>Bacilli</taxon>
        <taxon>Bacillales</taxon>
        <taxon>Bacillaceae</taxon>
        <taxon>Neobacillus</taxon>
    </lineage>
</organism>
<dbReference type="RefSeq" id="WP_156482366.1">
    <property type="nucleotide sequence ID" value="NZ_CP126114.1"/>
</dbReference>
<dbReference type="KEGG" id="nnv:QNH39_12355"/>
<reference evidence="1" key="1">
    <citation type="submission" date="2023-05" db="EMBL/GenBank/DDBJ databases">
        <title>Comparative genomics of Bacillaceae isolates and their secondary metabolite potential.</title>
        <authorList>
            <person name="Song L."/>
            <person name="Nielsen L.J."/>
            <person name="Mohite O."/>
            <person name="Xu X."/>
            <person name="Weber T."/>
            <person name="Kovacs A.T."/>
        </authorList>
    </citation>
    <scope>NUCLEOTIDE SEQUENCE</scope>
    <source>
        <strain evidence="1">XLM17</strain>
    </source>
</reference>
<dbReference type="AlphaFoldDB" id="A0AA95MSF3"/>
<dbReference type="Proteomes" id="UP001178288">
    <property type="component" value="Chromosome"/>
</dbReference>
<protein>
    <submittedName>
        <fullName evidence="1">Uncharacterized protein</fullName>
    </submittedName>
</protein>
<keyword evidence="2" id="KW-1185">Reference proteome</keyword>
<name>A0AA95MSF3_9BACI</name>
<dbReference type="Gene3D" id="2.40.50.90">
    <property type="match status" value="1"/>
</dbReference>
<dbReference type="EMBL" id="CP126114">
    <property type="protein sequence ID" value="WHY88577.1"/>
    <property type="molecule type" value="Genomic_DNA"/>
</dbReference>
<gene>
    <name evidence="1" type="ORF">QNH39_12355</name>
</gene>
<accession>A0AA95MSF3</accession>
<evidence type="ECO:0000313" key="2">
    <source>
        <dbReference type="Proteomes" id="UP001178288"/>
    </source>
</evidence>
<evidence type="ECO:0000313" key="1">
    <source>
        <dbReference type="EMBL" id="WHY88577.1"/>
    </source>
</evidence>
<proteinExistence type="predicted"/>
<sequence>MEFEDGNKNDAYGRLFAYDFVDGVSVKETLLKEVFARVEYIMDMNG</sequence>
<dbReference type="InterPro" id="IPR035437">
    <property type="entry name" value="SNase_OB-fold_sf"/>
</dbReference>